<protein>
    <recommendedName>
        <fullName evidence="3">Nucleotidyl transferase AbiEii/AbiGii toxin family protein</fullName>
    </recommendedName>
</protein>
<dbReference type="Pfam" id="PF08843">
    <property type="entry name" value="AbiEii"/>
    <property type="match status" value="1"/>
</dbReference>
<reference evidence="1 2" key="2">
    <citation type="journal article" date="2012" name="BMC Genomics">
        <title>Comparative genomic analysis of Geobacter sulfurreducens KN400, a strain with enhanced capacity for extracellular electron transfer and electricity production.</title>
        <authorList>
            <person name="Butler J.E."/>
            <person name="Young N.D."/>
            <person name="Aklujkar M."/>
            <person name="Lovley D.R."/>
        </authorList>
    </citation>
    <scope>NUCLEOTIDE SEQUENCE [LARGE SCALE GENOMIC DNA]</scope>
    <source>
        <strain evidence="2">ATCC 51573 / DSM 12127 / PCA</strain>
    </source>
</reference>
<organism evidence="1 2">
    <name type="scientific">Geobacter sulfurreducens (strain ATCC 51573 / DSM 12127 / PCA)</name>
    <dbReference type="NCBI Taxonomy" id="243231"/>
    <lineage>
        <taxon>Bacteria</taxon>
        <taxon>Pseudomonadati</taxon>
        <taxon>Thermodesulfobacteriota</taxon>
        <taxon>Desulfuromonadia</taxon>
        <taxon>Geobacterales</taxon>
        <taxon>Geobacteraceae</taxon>
        <taxon>Geobacter</taxon>
    </lineage>
</organism>
<name>Q74DE8_GEOSL</name>
<reference evidence="1 2" key="1">
    <citation type="journal article" date="2003" name="Science">
        <title>Genome of Geobacter sulfurreducens: metal reduction in subsurface environments.</title>
        <authorList>
            <person name="Methe B.A."/>
            <person name="Nelson K.E."/>
            <person name="Eisen J.A."/>
            <person name="Paulsen I.T."/>
            <person name="Nelson W."/>
            <person name="Heidelberg J.F."/>
            <person name="Wu D."/>
            <person name="Wu M."/>
            <person name="Ward N."/>
            <person name="Beanan M.J."/>
            <person name="Dodson R.J."/>
            <person name="Madupu R."/>
            <person name="Brinkac L.M."/>
            <person name="Daugherty S.C."/>
            <person name="DeBoy R.T."/>
            <person name="Durkin A.S."/>
            <person name="Gwinn M."/>
            <person name="Kolonay J.F."/>
            <person name="Sullivan S.A."/>
            <person name="Haft D.H."/>
            <person name="Selengut J."/>
            <person name="Davidsen T.M."/>
            <person name="Zafar N."/>
            <person name="White O."/>
            <person name="Tran B."/>
            <person name="Romero C."/>
            <person name="Forberger H.A."/>
            <person name="Weidman J."/>
            <person name="Khouri H."/>
            <person name="Feldblyum T.V."/>
            <person name="Utterback T.R."/>
            <person name="Van Aken S.E."/>
            <person name="Lovley D.R."/>
            <person name="Fraser C.M."/>
        </authorList>
    </citation>
    <scope>NUCLEOTIDE SEQUENCE [LARGE SCALE GENOMIC DNA]</scope>
    <source>
        <strain evidence="2">ATCC 51573 / DSM 12127 / PCA</strain>
    </source>
</reference>
<dbReference type="Proteomes" id="UP000000577">
    <property type="component" value="Chromosome"/>
</dbReference>
<dbReference type="HOGENOM" id="CLU_074798_0_0_7"/>
<dbReference type="AlphaFoldDB" id="Q74DE8"/>
<dbReference type="EnsemblBacteria" id="AAR34744">
    <property type="protein sequence ID" value="AAR34744"/>
    <property type="gene ID" value="GSU1368"/>
</dbReference>
<dbReference type="KEGG" id="gsu:GSU1368"/>
<dbReference type="PATRIC" id="fig|243231.5.peg.1364"/>
<dbReference type="DNASU" id="2687942"/>
<dbReference type="eggNOG" id="COG2253">
    <property type="taxonomic scope" value="Bacteria"/>
</dbReference>
<gene>
    <name evidence="1" type="ordered locus">GSU1368</name>
</gene>
<dbReference type="OrthoDB" id="5504847at2"/>
<dbReference type="EMBL" id="AE017180">
    <property type="protein sequence ID" value="AAR34744.1"/>
    <property type="molecule type" value="Genomic_DNA"/>
</dbReference>
<dbReference type="InParanoid" id="Q74DE8"/>
<evidence type="ECO:0008006" key="3">
    <source>
        <dbReference type="Google" id="ProtNLM"/>
    </source>
</evidence>
<dbReference type="Gene3D" id="3.10.450.620">
    <property type="entry name" value="JHP933, nucleotidyltransferase-like core domain"/>
    <property type="match status" value="1"/>
</dbReference>
<keyword evidence="2" id="KW-1185">Reference proteome</keyword>
<sequence length="290" mass="32896">MHEAVARMLAKYEPKSVDDSVRALREIIQEVALLGLWRSKFFEHAAFYGGTALRILYGLDRFSENLDFSLLEPSPDFNLARYTASLEEELSAFGFNVRVEMVGKAVESAVQSAFLKANTRNELLVIETGGELAGQVAAGQVLKVKIEVDTDPPTGFTTSTRYLLQPIPFAVRSYSLPDLFAGKMHALLFRRWKNRVKGRDWYDFVWYAANHPQLNLAHLEQRMRQTGHWSGDLPLSAAAFRELLSDSIDRLDVDQARNDVAPFVKDQQALALWSHDFFRDVARRVQTDEG</sequence>
<dbReference type="InterPro" id="IPR014942">
    <property type="entry name" value="AbiEii"/>
</dbReference>
<evidence type="ECO:0000313" key="1">
    <source>
        <dbReference type="EMBL" id="AAR34744.1"/>
    </source>
</evidence>
<proteinExistence type="predicted"/>
<dbReference type="STRING" id="243231.GSU1368"/>
<evidence type="ECO:0000313" key="2">
    <source>
        <dbReference type="Proteomes" id="UP000000577"/>
    </source>
</evidence>
<accession>Q74DE8</accession>